<dbReference type="InterPro" id="IPR025965">
    <property type="entry name" value="FlgD/Vpr_Ig-like"/>
</dbReference>
<keyword evidence="3 5" id="KW-1005">Bacterial flagellum biogenesis</keyword>
<comment type="function">
    <text evidence="4 5">Required for flagellar hook formation. May act as a scaffolding protein.</text>
</comment>
<comment type="similarity">
    <text evidence="1 5">Belongs to the FlgD family.</text>
</comment>
<evidence type="ECO:0000313" key="10">
    <source>
        <dbReference type="Proteomes" id="UP000295565"/>
    </source>
</evidence>
<feature type="domain" description="FlgD/Vpr Ig-like" evidence="7">
    <location>
        <begin position="138"/>
        <end position="195"/>
    </location>
</feature>
<dbReference type="InterPro" id="IPR025963">
    <property type="entry name" value="FLgD_Tudor"/>
</dbReference>
<evidence type="ECO:0000256" key="2">
    <source>
        <dbReference type="ARBA" id="ARBA00016013"/>
    </source>
</evidence>
<dbReference type="Proteomes" id="UP000295565">
    <property type="component" value="Unassembled WGS sequence"/>
</dbReference>
<feature type="domain" description="FlgD Tudor-like" evidence="8">
    <location>
        <begin position="103"/>
        <end position="237"/>
    </location>
</feature>
<evidence type="ECO:0000256" key="3">
    <source>
        <dbReference type="ARBA" id="ARBA00022795"/>
    </source>
</evidence>
<keyword evidence="9" id="KW-0282">Flagellum</keyword>
<sequence>MAQIKGLDSNIYWPDKTKQQQPIKQDAKVNKPETGPVAAPSDNKKLDQKDFFSLLTQQLAYQDPSKPVDNAHMISQMSSFQTSDGIAQLTKEFKGLNNLMTSSKALQASTLVGRSVLVPLDHGMNEGKGFSGVAVAGKGAKNVHVSIKDAAGEVIKTMNLGDGHGNMKFNWDGKDKTGKAAPEGKYKIEVTGKQGAKNVQLAAATFGHVSSVSLSHKGAEGIKLNLAGLGGFNMKDVLEVGEG</sequence>
<evidence type="ECO:0000256" key="1">
    <source>
        <dbReference type="ARBA" id="ARBA00010577"/>
    </source>
</evidence>
<comment type="caution">
    <text evidence="9">The sequence shown here is derived from an EMBL/GenBank/DDBJ whole genome shotgun (WGS) entry which is preliminary data.</text>
</comment>
<dbReference type="EMBL" id="SMGD01000013">
    <property type="protein sequence ID" value="TCK52172.1"/>
    <property type="molecule type" value="Genomic_DNA"/>
</dbReference>
<evidence type="ECO:0000259" key="8">
    <source>
        <dbReference type="Pfam" id="PF13861"/>
    </source>
</evidence>
<evidence type="ECO:0000256" key="6">
    <source>
        <dbReference type="SAM" id="MobiDB-lite"/>
    </source>
</evidence>
<evidence type="ECO:0000259" key="7">
    <source>
        <dbReference type="Pfam" id="PF13860"/>
    </source>
</evidence>
<dbReference type="AlphaFoldDB" id="A0A4R1JM68"/>
<feature type="region of interest" description="Disordered" evidence="6">
    <location>
        <begin position="1"/>
        <end position="44"/>
    </location>
</feature>
<dbReference type="Pfam" id="PF13860">
    <property type="entry name" value="FlgD_ig"/>
    <property type="match status" value="1"/>
</dbReference>
<dbReference type="InterPro" id="IPR005648">
    <property type="entry name" value="FlgD"/>
</dbReference>
<evidence type="ECO:0000256" key="5">
    <source>
        <dbReference type="RuleBase" id="RU362076"/>
    </source>
</evidence>
<evidence type="ECO:0000313" key="9">
    <source>
        <dbReference type="EMBL" id="TCK52172.1"/>
    </source>
</evidence>
<dbReference type="Pfam" id="PF03963">
    <property type="entry name" value="FlgD"/>
    <property type="match status" value="1"/>
</dbReference>
<accession>A0A4R1JM68</accession>
<dbReference type="RefSeq" id="WP_131913068.1">
    <property type="nucleotide sequence ID" value="NZ_OU594967.1"/>
</dbReference>
<keyword evidence="9" id="KW-0966">Cell projection</keyword>
<gene>
    <name evidence="9" type="ORF">EV690_2280</name>
</gene>
<evidence type="ECO:0000256" key="4">
    <source>
        <dbReference type="ARBA" id="ARBA00024746"/>
    </source>
</evidence>
<dbReference type="Gene3D" id="2.60.40.4070">
    <property type="match status" value="1"/>
</dbReference>
<organism evidence="9 10">
    <name type="scientific">Celerinatantimonas diazotrophica</name>
    <dbReference type="NCBI Taxonomy" id="412034"/>
    <lineage>
        <taxon>Bacteria</taxon>
        <taxon>Pseudomonadati</taxon>
        <taxon>Pseudomonadota</taxon>
        <taxon>Gammaproteobacteria</taxon>
        <taxon>Celerinatantimonadaceae</taxon>
        <taxon>Celerinatantimonas</taxon>
    </lineage>
</organism>
<dbReference type="OrthoDB" id="9785233at2"/>
<protein>
    <recommendedName>
        <fullName evidence="2 5">Basal-body rod modification protein FlgD</fullName>
    </recommendedName>
</protein>
<reference evidence="9 10" key="1">
    <citation type="submission" date="2019-03" db="EMBL/GenBank/DDBJ databases">
        <title>Genomic Encyclopedia of Type Strains, Phase IV (KMG-IV): sequencing the most valuable type-strain genomes for metagenomic binning, comparative biology and taxonomic classification.</title>
        <authorList>
            <person name="Goeker M."/>
        </authorList>
    </citation>
    <scope>NUCLEOTIDE SEQUENCE [LARGE SCALE GENOMIC DNA]</scope>
    <source>
        <strain evidence="9 10">DSM 18577</strain>
    </source>
</reference>
<name>A0A4R1JM68_9GAMM</name>
<dbReference type="GO" id="GO:0044781">
    <property type="term" value="P:bacterial-type flagellum organization"/>
    <property type="evidence" value="ECO:0007669"/>
    <property type="project" value="UniProtKB-UniRule"/>
</dbReference>
<dbReference type="Pfam" id="PF13861">
    <property type="entry name" value="FLgD_tudor"/>
    <property type="match status" value="1"/>
</dbReference>
<dbReference type="Gene3D" id="2.30.30.910">
    <property type="match status" value="1"/>
</dbReference>
<keyword evidence="9" id="KW-0969">Cilium</keyword>
<proteinExistence type="inferred from homology"/>
<keyword evidence="10" id="KW-1185">Reference proteome</keyword>